<evidence type="ECO:0000259" key="1">
    <source>
        <dbReference type="PROSITE" id="PS51782"/>
    </source>
</evidence>
<dbReference type="SUPFAM" id="SSF54106">
    <property type="entry name" value="LysM domain"/>
    <property type="match status" value="1"/>
</dbReference>
<evidence type="ECO:0000313" key="3">
    <source>
        <dbReference type="Proteomes" id="UP000095673"/>
    </source>
</evidence>
<dbReference type="SMART" id="SM00257">
    <property type="entry name" value="LysM"/>
    <property type="match status" value="1"/>
</dbReference>
<dbReference type="Pfam" id="PF12673">
    <property type="entry name" value="SipL"/>
    <property type="match status" value="2"/>
</dbReference>
<organism evidence="2 3">
    <name type="scientific">Agathobacter rectalis</name>
    <dbReference type="NCBI Taxonomy" id="39491"/>
    <lineage>
        <taxon>Bacteria</taxon>
        <taxon>Bacillati</taxon>
        <taxon>Bacillota</taxon>
        <taxon>Clostridia</taxon>
        <taxon>Lachnospirales</taxon>
        <taxon>Lachnospiraceae</taxon>
        <taxon>Agathobacter</taxon>
    </lineage>
</organism>
<sequence>MELITQKIRQCIEKVKDMSQVGFDRDYVIKDNKPDVSKVVCQNGQVKIDEIKASGENIWLSGSIEFEVLYTREEVFEGDEPDENIGGNRVEHIKDAIPFQEKLVLQGVCEKDTVRVYTGLDELTVGVINSRKLSVRGIISVELYGEREENLEVAQRIDDKDVEQLMGQMKVLKLDSAVRDIVRIKNVVTLPKTKPNICKLISSLVDMRNLEYTYERDHITLTGECHACIVYLSEEQEICCFEMQEGFSNEIRCEGDNAGNIAWLRTQPAMHQVEAENDYDGELRQLSIEAALAVDGKVWSEETVEVLNDMYSVSCPVKPVFENVKVCSLLMKNDTKCRILEQLYRENSKKRILRICGTKTQAAIAQIKNADTGIIVSGVLQVNCVNIVEDDGCPIEMHTDSVPFEQFVEIPGMDANTCCEVNVQVDQVQVNLLDNSEYEIKGVVSINAIALQQDEVSVITSVEQEKTASDTEEEAALVGYIVQKDDKMWDIAKRYRTTVENIMEINALTSDSVKTDDRLIIARM</sequence>
<protein>
    <submittedName>
        <fullName evidence="2">Autolysin</fullName>
    </submittedName>
</protein>
<dbReference type="PROSITE" id="PS51782">
    <property type="entry name" value="LYSM"/>
    <property type="match status" value="1"/>
</dbReference>
<reference evidence="2 3" key="1">
    <citation type="submission" date="2015-09" db="EMBL/GenBank/DDBJ databases">
        <authorList>
            <consortium name="Pathogen Informatics"/>
        </authorList>
    </citation>
    <scope>NUCLEOTIDE SEQUENCE [LARGE SCALE GENOMIC DNA]</scope>
    <source>
        <strain evidence="2 3">2789STDY5834968</strain>
    </source>
</reference>
<dbReference type="AlphaFoldDB" id="A0A173SPP2"/>
<dbReference type="Gene3D" id="3.10.350.10">
    <property type="entry name" value="LysM domain"/>
    <property type="match status" value="1"/>
</dbReference>
<name>A0A173SPP2_9FIRM</name>
<dbReference type="EMBL" id="CYXM01000004">
    <property type="protein sequence ID" value="CUM92333.1"/>
    <property type="molecule type" value="Genomic_DNA"/>
</dbReference>
<proteinExistence type="predicted"/>
<dbReference type="CDD" id="cd00118">
    <property type="entry name" value="LysM"/>
    <property type="match status" value="1"/>
</dbReference>
<accession>A0A173SPP2</accession>
<dbReference type="InterPro" id="IPR024300">
    <property type="entry name" value="SipL_SPOCS_dom"/>
</dbReference>
<dbReference type="InterPro" id="IPR018392">
    <property type="entry name" value="LysM"/>
</dbReference>
<evidence type="ECO:0000313" key="2">
    <source>
        <dbReference type="EMBL" id="CUM92333.1"/>
    </source>
</evidence>
<gene>
    <name evidence="2" type="ORF">ERS852580_01177</name>
</gene>
<dbReference type="Pfam" id="PF01476">
    <property type="entry name" value="LysM"/>
    <property type="match status" value="1"/>
</dbReference>
<dbReference type="OrthoDB" id="9779340at2"/>
<dbReference type="Proteomes" id="UP000095673">
    <property type="component" value="Unassembled WGS sequence"/>
</dbReference>
<feature type="domain" description="LysM" evidence="1">
    <location>
        <begin position="478"/>
        <end position="521"/>
    </location>
</feature>
<dbReference type="RefSeq" id="WP_055237849.1">
    <property type="nucleotide sequence ID" value="NZ_CYXM01000004.1"/>
</dbReference>
<dbReference type="InterPro" id="IPR036779">
    <property type="entry name" value="LysM_dom_sf"/>
</dbReference>